<dbReference type="GO" id="GO:0046872">
    <property type="term" value="F:metal ion binding"/>
    <property type="evidence" value="ECO:0007669"/>
    <property type="project" value="UniProtKB-KW"/>
</dbReference>
<name>A0A9X1RY77_9FLAO</name>
<dbReference type="AlphaFoldDB" id="A0A9X1RY77"/>
<evidence type="ECO:0000256" key="3">
    <source>
        <dbReference type="PIRSR" id="PIRSR607837-1"/>
    </source>
</evidence>
<dbReference type="EMBL" id="JAJBZG010000002">
    <property type="protein sequence ID" value="MCB7481010.1"/>
    <property type="molecule type" value="Genomic_DNA"/>
</dbReference>
<dbReference type="SUPFAM" id="SSF109854">
    <property type="entry name" value="DinB/YfiT-like putative metalloenzymes"/>
    <property type="match status" value="1"/>
</dbReference>
<reference evidence="4" key="1">
    <citation type="submission" date="2021-10" db="EMBL/GenBank/DDBJ databases">
        <title>Gramella sp. ASW11-100T, isolated from marine sediment.</title>
        <authorList>
            <person name="Xia C."/>
        </authorList>
    </citation>
    <scope>NUCLEOTIDE SEQUENCE</scope>
    <source>
        <strain evidence="4">ASW11-100</strain>
    </source>
</reference>
<dbReference type="RefSeq" id="WP_229339555.1">
    <property type="nucleotide sequence ID" value="NZ_JAJBZG010000002.1"/>
</dbReference>
<dbReference type="Pfam" id="PF05163">
    <property type="entry name" value="DinB"/>
    <property type="match status" value="1"/>
</dbReference>
<dbReference type="Gene3D" id="1.20.120.450">
    <property type="entry name" value="dinb family like domain"/>
    <property type="match status" value="1"/>
</dbReference>
<feature type="binding site" evidence="3">
    <location>
        <position position="47"/>
    </location>
    <ligand>
        <name>a divalent metal cation</name>
        <dbReference type="ChEBI" id="CHEBI:60240"/>
    </ligand>
</feature>
<sequence length="161" mass="18682">MKIHEFFISQLQQEVALTEKFLKRIPEDKMGWKPHEKSMTIKQLANHLAEIPSWITGTMDAREWDIAGYKPPEEETVKGLIETLKENTAAAEKALKQADEEYEHTWKMTKEGETLFEMPRFNVLQTMVMSQFPHHRAQLGVYFRLLEISVPTTYGPSADES</sequence>
<proteinExistence type="inferred from homology"/>
<accession>A0A9X1RY77</accession>
<organism evidence="4 5">
    <name type="scientific">Christiangramia sediminis</name>
    <dbReference type="NCBI Taxonomy" id="2881336"/>
    <lineage>
        <taxon>Bacteria</taxon>
        <taxon>Pseudomonadati</taxon>
        <taxon>Bacteroidota</taxon>
        <taxon>Flavobacteriia</taxon>
        <taxon>Flavobacteriales</taxon>
        <taxon>Flavobacteriaceae</taxon>
        <taxon>Christiangramia</taxon>
    </lineage>
</organism>
<dbReference type="InterPro" id="IPR034660">
    <property type="entry name" value="DinB/YfiT-like"/>
</dbReference>
<evidence type="ECO:0000256" key="2">
    <source>
        <dbReference type="ARBA" id="ARBA00022723"/>
    </source>
</evidence>
<feature type="binding site" evidence="3">
    <location>
        <position position="135"/>
    </location>
    <ligand>
        <name>a divalent metal cation</name>
        <dbReference type="ChEBI" id="CHEBI:60240"/>
    </ligand>
</feature>
<gene>
    <name evidence="4" type="ORF">LGQ90_07020</name>
</gene>
<evidence type="ECO:0000313" key="5">
    <source>
        <dbReference type="Proteomes" id="UP001139414"/>
    </source>
</evidence>
<comment type="caution">
    <text evidence="4">The sequence shown here is derived from an EMBL/GenBank/DDBJ whole genome shotgun (WGS) entry which is preliminary data.</text>
</comment>
<protein>
    <submittedName>
        <fullName evidence="4">DinB family protein</fullName>
    </submittedName>
</protein>
<keyword evidence="5" id="KW-1185">Reference proteome</keyword>
<evidence type="ECO:0000313" key="4">
    <source>
        <dbReference type="EMBL" id="MCB7481010.1"/>
    </source>
</evidence>
<comment type="similarity">
    <text evidence="1">Belongs to the DinB family.</text>
</comment>
<dbReference type="InterPro" id="IPR007837">
    <property type="entry name" value="DinB"/>
</dbReference>
<keyword evidence="2 3" id="KW-0479">Metal-binding</keyword>
<evidence type="ECO:0000256" key="1">
    <source>
        <dbReference type="ARBA" id="ARBA00008635"/>
    </source>
</evidence>
<dbReference type="Proteomes" id="UP001139414">
    <property type="component" value="Unassembled WGS sequence"/>
</dbReference>